<dbReference type="PRINTS" id="PR00080">
    <property type="entry name" value="SDRFAMILY"/>
</dbReference>
<dbReference type="Pfam" id="PF00106">
    <property type="entry name" value="adh_short"/>
    <property type="match status" value="1"/>
</dbReference>
<dbReference type="InterPro" id="IPR002347">
    <property type="entry name" value="SDR_fam"/>
</dbReference>
<dbReference type="GO" id="GO:0016491">
    <property type="term" value="F:oxidoreductase activity"/>
    <property type="evidence" value="ECO:0007669"/>
    <property type="project" value="UniProtKB-KW"/>
</dbReference>
<dbReference type="AlphaFoldDB" id="A0A8K0X709"/>
<dbReference type="EMBL" id="JAGPXD010000002">
    <property type="protein sequence ID" value="KAH7368099.1"/>
    <property type="molecule type" value="Genomic_DNA"/>
</dbReference>
<dbReference type="Pfam" id="PF13561">
    <property type="entry name" value="adh_short_C2"/>
    <property type="match status" value="1"/>
</dbReference>
<reference evidence="5" key="1">
    <citation type="journal article" date="2021" name="Nat. Commun.">
        <title>Genetic determinants of endophytism in the Arabidopsis root mycobiome.</title>
        <authorList>
            <person name="Mesny F."/>
            <person name="Miyauchi S."/>
            <person name="Thiergart T."/>
            <person name="Pickel B."/>
            <person name="Atanasova L."/>
            <person name="Karlsson M."/>
            <person name="Huettel B."/>
            <person name="Barry K.W."/>
            <person name="Haridas S."/>
            <person name="Chen C."/>
            <person name="Bauer D."/>
            <person name="Andreopoulos W."/>
            <person name="Pangilinan J."/>
            <person name="LaButti K."/>
            <person name="Riley R."/>
            <person name="Lipzen A."/>
            <person name="Clum A."/>
            <person name="Drula E."/>
            <person name="Henrissat B."/>
            <person name="Kohler A."/>
            <person name="Grigoriev I.V."/>
            <person name="Martin F.M."/>
            <person name="Hacquard S."/>
        </authorList>
    </citation>
    <scope>NUCLEOTIDE SEQUENCE</scope>
    <source>
        <strain evidence="5">MPI-CAGE-AT-0016</strain>
    </source>
</reference>
<protein>
    <submittedName>
        <fullName evidence="5">Carbonyl reductase</fullName>
    </submittedName>
</protein>
<evidence type="ECO:0000256" key="4">
    <source>
        <dbReference type="RuleBase" id="RU000363"/>
    </source>
</evidence>
<sequence length="291" mass="30629">MSSSRVGVVTGANKGIGLAIVRQLALQYPKSSIAGGSFTIYLTARDDARGNEALARIQADEQLKAAKALSSHGGPANIAYHALDISDANSVGALVAFLKRKHPDGIDFVINNAAIAMQGFDDNVVKKTLGVNYFDTLEANRAWIPLVKPGGRIVNVASSSGYLRSYSPSIKERLLAAESVADVSKLMEEFTAAVVKGTHEKDGWPSAAYAVSKAGLIGQTRALARELKAGDTGVTINCCHPGWVQTDMTKGKGTKTPDQGAQTPVLLAIGDIGNSSGTLWSDEKEVDWAST</sequence>
<accession>A0A8K0X709</accession>
<organism evidence="5 6">
    <name type="scientific">Plectosphaerella cucumerina</name>
    <dbReference type="NCBI Taxonomy" id="40658"/>
    <lineage>
        <taxon>Eukaryota</taxon>
        <taxon>Fungi</taxon>
        <taxon>Dikarya</taxon>
        <taxon>Ascomycota</taxon>
        <taxon>Pezizomycotina</taxon>
        <taxon>Sordariomycetes</taxon>
        <taxon>Hypocreomycetidae</taxon>
        <taxon>Glomerellales</taxon>
        <taxon>Plectosphaerellaceae</taxon>
        <taxon>Plectosphaerella</taxon>
    </lineage>
</organism>
<evidence type="ECO:0000256" key="2">
    <source>
        <dbReference type="ARBA" id="ARBA00022857"/>
    </source>
</evidence>
<dbReference type="PANTHER" id="PTHR43963:SF6">
    <property type="entry name" value="CHAIN DEHYDROGENASE FAMILY PROTEIN, PUTATIVE (AFU_ORTHOLOGUE AFUA_3G15350)-RELATED"/>
    <property type="match status" value="1"/>
</dbReference>
<dbReference type="PANTHER" id="PTHR43963">
    <property type="entry name" value="CARBONYL REDUCTASE 1-RELATED"/>
    <property type="match status" value="1"/>
</dbReference>
<dbReference type="SUPFAM" id="SSF51735">
    <property type="entry name" value="NAD(P)-binding Rossmann-fold domains"/>
    <property type="match status" value="1"/>
</dbReference>
<dbReference type="OrthoDB" id="1933717at2759"/>
<dbReference type="InterPro" id="IPR036291">
    <property type="entry name" value="NAD(P)-bd_dom_sf"/>
</dbReference>
<evidence type="ECO:0000256" key="3">
    <source>
        <dbReference type="ARBA" id="ARBA00023002"/>
    </source>
</evidence>
<evidence type="ECO:0000256" key="1">
    <source>
        <dbReference type="ARBA" id="ARBA00006484"/>
    </source>
</evidence>
<keyword evidence="2" id="KW-0521">NADP</keyword>
<dbReference type="Proteomes" id="UP000813385">
    <property type="component" value="Unassembled WGS sequence"/>
</dbReference>
<evidence type="ECO:0000313" key="5">
    <source>
        <dbReference type="EMBL" id="KAH7368099.1"/>
    </source>
</evidence>
<name>A0A8K0X709_9PEZI</name>
<keyword evidence="3" id="KW-0560">Oxidoreductase</keyword>
<dbReference type="PRINTS" id="PR00081">
    <property type="entry name" value="GDHRDH"/>
</dbReference>
<gene>
    <name evidence="5" type="ORF">B0T11DRAFT_60780</name>
</gene>
<comment type="caution">
    <text evidence="5">The sequence shown here is derived from an EMBL/GenBank/DDBJ whole genome shotgun (WGS) entry which is preliminary data.</text>
</comment>
<comment type="similarity">
    <text evidence="1 4">Belongs to the short-chain dehydrogenases/reductases (SDR) family.</text>
</comment>
<dbReference type="Gene3D" id="3.40.50.720">
    <property type="entry name" value="NAD(P)-binding Rossmann-like Domain"/>
    <property type="match status" value="1"/>
</dbReference>
<evidence type="ECO:0000313" key="6">
    <source>
        <dbReference type="Proteomes" id="UP000813385"/>
    </source>
</evidence>
<proteinExistence type="inferred from homology"/>
<keyword evidence="6" id="KW-1185">Reference proteome</keyword>